<proteinExistence type="predicted"/>
<dbReference type="InterPro" id="IPR000210">
    <property type="entry name" value="BTB/POZ_dom"/>
</dbReference>
<keyword evidence="3" id="KW-1185">Reference proteome</keyword>
<dbReference type="InterPro" id="IPR011333">
    <property type="entry name" value="SKP1/BTB/POZ_sf"/>
</dbReference>
<accession>A0A167RCP8</accession>
<dbReference type="AlphaFoldDB" id="A0A167RCP8"/>
<feature type="domain" description="BTB" evidence="1">
    <location>
        <begin position="21"/>
        <end position="111"/>
    </location>
</feature>
<reference evidence="2 3" key="1">
    <citation type="journal article" date="2016" name="Mol. Biol. Evol.">
        <title>Comparative Genomics of Early-Diverging Mushroom-Forming Fungi Provides Insights into the Origins of Lignocellulose Decay Capabilities.</title>
        <authorList>
            <person name="Nagy L.G."/>
            <person name="Riley R."/>
            <person name="Tritt A."/>
            <person name="Adam C."/>
            <person name="Daum C."/>
            <person name="Floudas D."/>
            <person name="Sun H."/>
            <person name="Yadav J.S."/>
            <person name="Pangilinan J."/>
            <person name="Larsson K.H."/>
            <person name="Matsuura K."/>
            <person name="Barry K."/>
            <person name="Labutti K."/>
            <person name="Kuo R."/>
            <person name="Ohm R.A."/>
            <person name="Bhattacharya S.S."/>
            <person name="Shirouzu T."/>
            <person name="Yoshinaga Y."/>
            <person name="Martin F.M."/>
            <person name="Grigoriev I.V."/>
            <person name="Hibbett D.S."/>
        </authorList>
    </citation>
    <scope>NUCLEOTIDE SEQUENCE [LARGE SCALE GENOMIC DNA]</scope>
    <source>
        <strain evidence="2 3">TUFC12733</strain>
    </source>
</reference>
<organism evidence="2 3">
    <name type="scientific">Calocera viscosa (strain TUFC12733)</name>
    <dbReference type="NCBI Taxonomy" id="1330018"/>
    <lineage>
        <taxon>Eukaryota</taxon>
        <taxon>Fungi</taxon>
        <taxon>Dikarya</taxon>
        <taxon>Basidiomycota</taxon>
        <taxon>Agaricomycotina</taxon>
        <taxon>Dacrymycetes</taxon>
        <taxon>Dacrymycetales</taxon>
        <taxon>Dacrymycetaceae</taxon>
        <taxon>Calocera</taxon>
    </lineage>
</organism>
<name>A0A167RCP8_CALVF</name>
<dbReference type="Proteomes" id="UP000076738">
    <property type="component" value="Unassembled WGS sequence"/>
</dbReference>
<dbReference type="SUPFAM" id="SSF54695">
    <property type="entry name" value="POZ domain"/>
    <property type="match status" value="1"/>
</dbReference>
<evidence type="ECO:0000313" key="2">
    <source>
        <dbReference type="EMBL" id="KZP00776.1"/>
    </source>
</evidence>
<dbReference type="CDD" id="cd18186">
    <property type="entry name" value="BTB_POZ_ZBTB_KLHL-like"/>
    <property type="match status" value="1"/>
</dbReference>
<dbReference type="STRING" id="1330018.A0A167RCP8"/>
<protein>
    <recommendedName>
        <fullName evidence="1">BTB domain-containing protein</fullName>
    </recommendedName>
</protein>
<evidence type="ECO:0000259" key="1">
    <source>
        <dbReference type="Pfam" id="PF00651"/>
    </source>
</evidence>
<dbReference type="Pfam" id="PF00651">
    <property type="entry name" value="BTB"/>
    <property type="match status" value="1"/>
</dbReference>
<sequence length="281" mass="31168">MLTLRTMATSDETSYSCPDADLTIRSSLEGATFPARSASLVSASTVFDDMFIICTPSDNPIIDLLEPSDTLLQLLQFIHYPPSPYSAEDTPLPLETISSLLTLADKYQFKTHFLDTIHTHLSAHIAWFPMQVYALATRCDIPDMADQATAYLHRPPLSKWPESVIKALPSAQAYHTVLRLQAHRTEKFREILLAEDIFPHGYGNCLLHGPATSKLWERARRTIATRLDAGSDVGEEMQQSLLTSVAQCNACGMALNRAVDMLKYKCARVAKVASRVPPETS</sequence>
<evidence type="ECO:0000313" key="3">
    <source>
        <dbReference type="Proteomes" id="UP000076738"/>
    </source>
</evidence>
<dbReference type="Gene3D" id="3.30.710.10">
    <property type="entry name" value="Potassium Channel Kv1.1, Chain A"/>
    <property type="match status" value="1"/>
</dbReference>
<gene>
    <name evidence="2" type="ORF">CALVIDRAFT_213097</name>
</gene>
<dbReference type="OrthoDB" id="3335429at2759"/>
<dbReference type="EMBL" id="KV417268">
    <property type="protein sequence ID" value="KZP00776.1"/>
    <property type="molecule type" value="Genomic_DNA"/>
</dbReference>